<dbReference type="InterPro" id="IPR000043">
    <property type="entry name" value="Adenosylhomocysteinase-like"/>
</dbReference>
<name>A0A0V1BNS3_TRISP</name>
<evidence type="ECO:0000256" key="3">
    <source>
        <dbReference type="ARBA" id="ARBA00022490"/>
    </source>
</evidence>
<proteinExistence type="inferred from homology"/>
<dbReference type="FunFam" id="3.40.50.1480:FF:000009">
    <property type="entry name" value="Adenosylhomocysteinase like 2"/>
    <property type="match status" value="1"/>
</dbReference>
<comment type="caution">
    <text evidence="9">The sequence shown here is derived from an EMBL/GenBank/DDBJ whole genome shotgun (WGS) entry which is preliminary data.</text>
</comment>
<dbReference type="GO" id="GO:0016787">
    <property type="term" value="F:hydrolase activity"/>
    <property type="evidence" value="ECO:0007669"/>
    <property type="project" value="UniProtKB-KW"/>
</dbReference>
<protein>
    <submittedName>
        <fullName evidence="9">Putative adenosylhomocysteinase 3</fullName>
    </submittedName>
</protein>
<comment type="cofactor">
    <cofactor evidence="1">
        <name>NAD(+)</name>
        <dbReference type="ChEBI" id="CHEBI:57540"/>
    </cofactor>
</comment>
<evidence type="ECO:0000256" key="2">
    <source>
        <dbReference type="ARBA" id="ARBA00007122"/>
    </source>
</evidence>
<dbReference type="SMART" id="SM00996">
    <property type="entry name" value="AdoHcyase"/>
    <property type="match status" value="1"/>
</dbReference>
<feature type="region of interest" description="Disordered" evidence="7">
    <location>
        <begin position="24"/>
        <end position="101"/>
    </location>
</feature>
<reference evidence="9 10" key="1">
    <citation type="submission" date="2015-01" db="EMBL/GenBank/DDBJ databases">
        <title>Evolution of Trichinella species and genotypes.</title>
        <authorList>
            <person name="Korhonen P.K."/>
            <person name="Edoardo P."/>
            <person name="Giuseppe L.R."/>
            <person name="Gasser R.B."/>
        </authorList>
    </citation>
    <scope>NUCLEOTIDE SEQUENCE [LARGE SCALE GENOMIC DNA]</scope>
    <source>
        <strain evidence="9">ISS3</strain>
    </source>
</reference>
<dbReference type="AlphaFoldDB" id="A0A0V1BNS3"/>
<dbReference type="PANTHER" id="PTHR23420:SF0">
    <property type="entry name" value="ADENOSYLHOMOCYSTEINASE"/>
    <property type="match status" value="1"/>
</dbReference>
<dbReference type="PANTHER" id="PTHR23420">
    <property type="entry name" value="ADENOSYLHOMOCYSTEINASE"/>
    <property type="match status" value="1"/>
</dbReference>
<organism evidence="9 10">
    <name type="scientific">Trichinella spiralis</name>
    <name type="common">Trichina worm</name>
    <dbReference type="NCBI Taxonomy" id="6334"/>
    <lineage>
        <taxon>Eukaryota</taxon>
        <taxon>Metazoa</taxon>
        <taxon>Ecdysozoa</taxon>
        <taxon>Nematoda</taxon>
        <taxon>Enoplea</taxon>
        <taxon>Dorylaimia</taxon>
        <taxon>Trichinellida</taxon>
        <taxon>Trichinellidae</taxon>
        <taxon>Trichinella</taxon>
    </lineage>
</organism>
<evidence type="ECO:0000313" key="9">
    <source>
        <dbReference type="EMBL" id="KRY38875.1"/>
    </source>
</evidence>
<dbReference type="PROSITE" id="PS00738">
    <property type="entry name" value="ADOHCYASE_1"/>
    <property type="match status" value="1"/>
</dbReference>
<dbReference type="InterPro" id="IPR015878">
    <property type="entry name" value="Ado_hCys_hydrolase_NAD-bd"/>
</dbReference>
<keyword evidence="5" id="KW-0378">Hydrolase</keyword>
<dbReference type="SMART" id="SM00997">
    <property type="entry name" value="AdoHcyase_NAD"/>
    <property type="match status" value="1"/>
</dbReference>
<keyword evidence="10" id="KW-1185">Reference proteome</keyword>
<dbReference type="Proteomes" id="UP000054776">
    <property type="component" value="Unassembled WGS sequence"/>
</dbReference>
<dbReference type="GO" id="GO:0033353">
    <property type="term" value="P:S-adenosylmethionine cycle"/>
    <property type="evidence" value="ECO:0007669"/>
    <property type="project" value="TreeGrafter"/>
</dbReference>
<dbReference type="Gene3D" id="3.40.50.1480">
    <property type="entry name" value="Adenosylhomocysteinase-like"/>
    <property type="match status" value="3"/>
</dbReference>
<sequence length="578" mass="63905">MMTSKKSENGYQTAETAPYCTADNHRHHHHHHHQQQQQHNSSHCDRYAARKPSIQFDRSSLLTTVTDGDGSDNGNSGGNKICKPTSSSSTSASTTTTTTTGSAATHVVPTIIVDDVSRKIPSTVPCESESDEDLQEASPRISVKRTESGFEDFCVRNLTIAKYGRKEIEIAEQEMPGMMTLLERVGAEKPLKNAQIVGCTHITAQTGVLIRTLIQLGASVRWCACNIYSTQDEVAAALANENIPIFAWEGETEEEFWWCIDKCVSAGHWRPNLIVDDGGDMTSYVAKTYPTVFAQLKGIVEESLHGVHRLYSMSKTEQLAAPAMNINDSVLKARFDSVYSCRESIIDCLKRTTDSMLGGKQAVICGYGDIGKGVSNALKGLGVNVVVTEIDPICALQACMEGFRVVRLEDVAQQVDIVITCTSNQHVVTRNLMNQMKSGCILCNMGRSNTVIDVPSLRTKDLTWERLRLQVDHIIWPNGKRLVLLAQGRQVCPSCSCVPSLVISITATTQILALIELFTSQRGRYKKDVYLMPKKMDEYVASLHLPFFGANLTELTDAQAEYLGVNKTGPFKQNYYRY</sequence>
<feature type="compositionally biased region" description="Polar residues" evidence="7">
    <location>
        <begin position="56"/>
        <end position="66"/>
    </location>
</feature>
<dbReference type="InterPro" id="IPR020082">
    <property type="entry name" value="S-Ado-L-homoCys_hydrolase_CS"/>
</dbReference>
<dbReference type="InterPro" id="IPR036291">
    <property type="entry name" value="NAD(P)-bd_dom_sf"/>
</dbReference>
<dbReference type="SUPFAM" id="SSF52283">
    <property type="entry name" value="Formate/glycerate dehydrogenase catalytic domain-like"/>
    <property type="match status" value="1"/>
</dbReference>
<dbReference type="Pfam" id="PF00670">
    <property type="entry name" value="AdoHcyase_NAD"/>
    <property type="match status" value="1"/>
</dbReference>
<dbReference type="FunFam" id="3.40.50.1480:FF:000006">
    <property type="entry name" value="Adenosylhomocysteinase"/>
    <property type="match status" value="1"/>
</dbReference>
<evidence type="ECO:0000256" key="6">
    <source>
        <dbReference type="ARBA" id="ARBA00023027"/>
    </source>
</evidence>
<dbReference type="SUPFAM" id="SSF51735">
    <property type="entry name" value="NAD(P)-binding Rossmann-fold domains"/>
    <property type="match status" value="1"/>
</dbReference>
<dbReference type="EMBL" id="JYDH01000022">
    <property type="protein sequence ID" value="KRY38875.1"/>
    <property type="molecule type" value="Genomic_DNA"/>
</dbReference>
<dbReference type="GO" id="GO:0005829">
    <property type="term" value="C:cytosol"/>
    <property type="evidence" value="ECO:0007669"/>
    <property type="project" value="TreeGrafter"/>
</dbReference>
<dbReference type="NCBIfam" id="NF004005">
    <property type="entry name" value="PRK05476.2-3"/>
    <property type="match status" value="1"/>
</dbReference>
<accession>A0A0V1BNS3</accession>
<evidence type="ECO:0000256" key="7">
    <source>
        <dbReference type="SAM" id="MobiDB-lite"/>
    </source>
</evidence>
<keyword evidence="6" id="KW-0520">NAD</keyword>
<dbReference type="OrthoDB" id="10007170at2759"/>
<feature type="compositionally biased region" description="Basic residues" evidence="7">
    <location>
        <begin position="25"/>
        <end position="34"/>
    </location>
</feature>
<feature type="compositionally biased region" description="Low complexity" evidence="7">
    <location>
        <begin position="85"/>
        <end position="101"/>
    </location>
</feature>
<dbReference type="GO" id="GO:0006730">
    <property type="term" value="P:one-carbon metabolic process"/>
    <property type="evidence" value="ECO:0007669"/>
    <property type="project" value="UniProtKB-KW"/>
</dbReference>
<dbReference type="InParanoid" id="A0A0V1BNS3"/>
<gene>
    <name evidence="9" type="primary">AHCYL2</name>
    <name evidence="9" type="ORF">T01_5304</name>
</gene>
<evidence type="ECO:0000313" key="10">
    <source>
        <dbReference type="Proteomes" id="UP000054776"/>
    </source>
</evidence>
<evidence type="ECO:0000259" key="8">
    <source>
        <dbReference type="SMART" id="SM00997"/>
    </source>
</evidence>
<keyword evidence="4" id="KW-0554">One-carbon metabolism</keyword>
<evidence type="ECO:0000256" key="1">
    <source>
        <dbReference type="ARBA" id="ARBA00001911"/>
    </source>
</evidence>
<evidence type="ECO:0000256" key="5">
    <source>
        <dbReference type="ARBA" id="ARBA00022801"/>
    </source>
</evidence>
<dbReference type="Pfam" id="PF05221">
    <property type="entry name" value="AdoHcyase"/>
    <property type="match status" value="1"/>
</dbReference>
<comment type="similarity">
    <text evidence="2">Belongs to the adenosylhomocysteinase family.</text>
</comment>
<dbReference type="InterPro" id="IPR042172">
    <property type="entry name" value="Adenosylhomocyst_ase-like_sf"/>
</dbReference>
<dbReference type="eggNOG" id="KOG1370">
    <property type="taxonomic scope" value="Eukaryota"/>
</dbReference>
<feature type="domain" description="S-adenosyl-L-homocysteine hydrolase NAD binding" evidence="8">
    <location>
        <begin position="337"/>
        <end position="498"/>
    </location>
</feature>
<dbReference type="CDD" id="cd00401">
    <property type="entry name" value="SAHH"/>
    <property type="match status" value="1"/>
</dbReference>
<dbReference type="Gene3D" id="3.40.50.720">
    <property type="entry name" value="NAD(P)-binding Rossmann-like Domain"/>
    <property type="match status" value="1"/>
</dbReference>
<dbReference type="STRING" id="6334.A0A0V1BNS3"/>
<evidence type="ECO:0000256" key="4">
    <source>
        <dbReference type="ARBA" id="ARBA00022563"/>
    </source>
</evidence>
<keyword evidence="3" id="KW-0963">Cytoplasm</keyword>